<keyword evidence="2" id="KW-1185">Reference proteome</keyword>
<organism evidence="1 2">
    <name type="scientific">Setaria viridis</name>
    <name type="common">Green bristlegrass</name>
    <name type="synonym">Setaria italica subsp. viridis</name>
    <dbReference type="NCBI Taxonomy" id="4556"/>
    <lineage>
        <taxon>Eukaryota</taxon>
        <taxon>Viridiplantae</taxon>
        <taxon>Streptophyta</taxon>
        <taxon>Embryophyta</taxon>
        <taxon>Tracheophyta</taxon>
        <taxon>Spermatophyta</taxon>
        <taxon>Magnoliopsida</taxon>
        <taxon>Liliopsida</taxon>
        <taxon>Poales</taxon>
        <taxon>Poaceae</taxon>
        <taxon>PACMAD clade</taxon>
        <taxon>Panicoideae</taxon>
        <taxon>Panicodae</taxon>
        <taxon>Paniceae</taxon>
        <taxon>Cenchrinae</taxon>
        <taxon>Setaria</taxon>
    </lineage>
</organism>
<evidence type="ECO:0000313" key="2">
    <source>
        <dbReference type="Proteomes" id="UP000298652"/>
    </source>
</evidence>
<proteinExistence type="predicted"/>
<dbReference type="EMBL" id="CM016560">
    <property type="protein sequence ID" value="TKV93222.1"/>
    <property type="molecule type" value="Genomic_DNA"/>
</dbReference>
<accession>A0A4U6T0D1</accession>
<name>A0A4U6T0D1_SETVI</name>
<reference evidence="1" key="1">
    <citation type="submission" date="2019-03" db="EMBL/GenBank/DDBJ databases">
        <title>WGS assembly of Setaria viridis.</title>
        <authorList>
            <person name="Huang P."/>
            <person name="Jenkins J."/>
            <person name="Grimwood J."/>
            <person name="Barry K."/>
            <person name="Healey A."/>
            <person name="Mamidi S."/>
            <person name="Sreedasyam A."/>
            <person name="Shu S."/>
            <person name="Feldman M."/>
            <person name="Wu J."/>
            <person name="Yu Y."/>
            <person name="Chen C."/>
            <person name="Johnson J."/>
            <person name="Rokhsar D."/>
            <person name="Baxter I."/>
            <person name="Schmutz J."/>
            <person name="Brutnell T."/>
            <person name="Kellogg E."/>
        </authorList>
    </citation>
    <scope>NUCLEOTIDE SEQUENCE [LARGE SCALE GENOMIC DNA]</scope>
</reference>
<dbReference type="Gramene" id="TKV93222">
    <property type="protein sequence ID" value="TKV93222"/>
    <property type="gene ID" value="SEVIR_9G212150v2"/>
</dbReference>
<dbReference type="Proteomes" id="UP000298652">
    <property type="component" value="Chromosome 9"/>
</dbReference>
<dbReference type="AlphaFoldDB" id="A0A4U6T0D1"/>
<gene>
    <name evidence="1" type="ORF">SEVIR_9G212150v2</name>
</gene>
<evidence type="ECO:0000313" key="1">
    <source>
        <dbReference type="EMBL" id="TKV93222.1"/>
    </source>
</evidence>
<protein>
    <submittedName>
        <fullName evidence="1">Uncharacterized protein</fullName>
    </submittedName>
</protein>
<sequence>MVCAGWCSLVNGYWNRAISLTLYAECMNPDPCAPRNSTMPTFWRAEMLLQLIVVSHCPVSAHCSSLNSGS</sequence>